<evidence type="ECO:0000256" key="7">
    <source>
        <dbReference type="ARBA" id="ARBA00022989"/>
    </source>
</evidence>
<dbReference type="HAMAP" id="MF_01464_B">
    <property type="entry name" value="SecF_B"/>
    <property type="match status" value="1"/>
</dbReference>
<dbReference type="Gene3D" id="1.20.1640.10">
    <property type="entry name" value="Multidrug efflux transporter AcrB transmembrane domain"/>
    <property type="match status" value="1"/>
</dbReference>
<feature type="transmembrane region" description="Helical" evidence="10">
    <location>
        <begin position="234"/>
        <end position="252"/>
    </location>
</feature>
<feature type="transmembrane region" description="Helical" evidence="10">
    <location>
        <begin position="126"/>
        <end position="146"/>
    </location>
</feature>
<keyword evidence="9 10" id="KW-0472">Membrane</keyword>
<accession>A0A645ALE0</accession>
<feature type="transmembrane region" description="Helical" evidence="10">
    <location>
        <begin position="183"/>
        <end position="202"/>
    </location>
</feature>
<evidence type="ECO:0000256" key="3">
    <source>
        <dbReference type="ARBA" id="ARBA00022448"/>
    </source>
</evidence>
<dbReference type="GO" id="GO:0005886">
    <property type="term" value="C:plasma membrane"/>
    <property type="evidence" value="ECO:0007669"/>
    <property type="project" value="UniProtKB-SubCell"/>
</dbReference>
<dbReference type="PANTHER" id="PTHR30081">
    <property type="entry name" value="PROTEIN-EXPORT MEMBRANE PROTEIN SEC"/>
    <property type="match status" value="1"/>
</dbReference>
<keyword evidence="7 10" id="KW-1133">Transmembrane helix</keyword>
<evidence type="ECO:0000256" key="10">
    <source>
        <dbReference type="SAM" id="Phobius"/>
    </source>
</evidence>
<evidence type="ECO:0000256" key="8">
    <source>
        <dbReference type="ARBA" id="ARBA00023010"/>
    </source>
</evidence>
<evidence type="ECO:0000256" key="1">
    <source>
        <dbReference type="ARBA" id="ARBA00004651"/>
    </source>
</evidence>
<keyword evidence="6" id="KW-0653">Protein transport</keyword>
<dbReference type="InterPro" id="IPR055344">
    <property type="entry name" value="SecD_SecF_C_bact"/>
</dbReference>
<dbReference type="SUPFAM" id="SSF82866">
    <property type="entry name" value="Multidrug efflux transporter AcrB transmembrane domain"/>
    <property type="match status" value="1"/>
</dbReference>
<dbReference type="InterPro" id="IPR022646">
    <property type="entry name" value="SecD/SecF_CS"/>
</dbReference>
<organism evidence="12">
    <name type="scientific">bioreactor metagenome</name>
    <dbReference type="NCBI Taxonomy" id="1076179"/>
    <lineage>
        <taxon>unclassified sequences</taxon>
        <taxon>metagenomes</taxon>
        <taxon>ecological metagenomes</taxon>
    </lineage>
</organism>
<dbReference type="InterPro" id="IPR022813">
    <property type="entry name" value="SecD/SecF_arch_bac"/>
</dbReference>
<dbReference type="PANTHER" id="PTHR30081:SF8">
    <property type="entry name" value="PROTEIN TRANSLOCASE SUBUNIT SECF"/>
    <property type="match status" value="1"/>
</dbReference>
<reference evidence="12" key="1">
    <citation type="submission" date="2019-08" db="EMBL/GenBank/DDBJ databases">
        <authorList>
            <person name="Kucharzyk K."/>
            <person name="Murdoch R.W."/>
            <person name="Higgins S."/>
            <person name="Loffler F."/>
        </authorList>
    </citation>
    <scope>NUCLEOTIDE SEQUENCE</scope>
</reference>
<evidence type="ECO:0000256" key="9">
    <source>
        <dbReference type="ARBA" id="ARBA00023136"/>
    </source>
</evidence>
<evidence type="ECO:0000256" key="6">
    <source>
        <dbReference type="ARBA" id="ARBA00022927"/>
    </source>
</evidence>
<sequence>MFSISKHFKIFISITLTILAIGIGSMIIQGFNLGIDFKGGNIVDITFEKPVSVADVRNVLDKHDLGNSIIQLATTDNSTSSKSVLIRTGILADNVRQETLADLHSQIGEYNVNRIENVGATVGSELVRQAIIAIVVSWILMILYITMRFEARFAAAAVLALVIDVMMVVSWFSIFQWEIDSSFIAALLTVVGFSINGTIVIFDRIRENLKGHRPSESLAELVDNSINQCMTRSLYTNFTVLFTVAAIIIFGGETIRNFAYAMFIGFSSGVYTSVLLAGPMWKTFKEKK</sequence>
<evidence type="ECO:0000259" key="11">
    <source>
        <dbReference type="Pfam" id="PF02355"/>
    </source>
</evidence>
<feature type="transmembrane region" description="Helical" evidence="10">
    <location>
        <begin position="12"/>
        <end position="31"/>
    </location>
</feature>
<dbReference type="Pfam" id="PF02355">
    <property type="entry name" value="SecD_SecF_C"/>
    <property type="match status" value="1"/>
</dbReference>
<dbReference type="AlphaFoldDB" id="A0A645ALE0"/>
<evidence type="ECO:0000313" key="12">
    <source>
        <dbReference type="EMBL" id="MPM50464.1"/>
    </source>
</evidence>
<dbReference type="NCBIfam" id="TIGR00966">
    <property type="entry name" value="transloc_SecF"/>
    <property type="match status" value="1"/>
</dbReference>
<dbReference type="EMBL" id="VSSQ01012981">
    <property type="protein sequence ID" value="MPM50464.1"/>
    <property type="molecule type" value="Genomic_DNA"/>
</dbReference>
<evidence type="ECO:0000256" key="4">
    <source>
        <dbReference type="ARBA" id="ARBA00022475"/>
    </source>
</evidence>
<evidence type="ECO:0000256" key="2">
    <source>
        <dbReference type="ARBA" id="ARBA00015792"/>
    </source>
</evidence>
<comment type="caution">
    <text evidence="12">The sequence shown here is derived from an EMBL/GenBank/DDBJ whole genome shotgun (WGS) entry which is preliminary data.</text>
</comment>
<gene>
    <name evidence="12" type="primary">secF_12</name>
    <name evidence="12" type="ORF">SDC9_97204</name>
</gene>
<dbReference type="InterPro" id="IPR005665">
    <property type="entry name" value="SecF_bac"/>
</dbReference>
<feature type="domain" description="Protein export membrane protein SecD/SecF C-terminal" evidence="11">
    <location>
        <begin position="109"/>
        <end position="286"/>
    </location>
</feature>
<feature type="transmembrane region" description="Helical" evidence="10">
    <location>
        <begin position="153"/>
        <end position="177"/>
    </location>
</feature>
<dbReference type="NCBIfam" id="TIGR00916">
    <property type="entry name" value="2A0604s01"/>
    <property type="match status" value="1"/>
</dbReference>
<proteinExistence type="inferred from homology"/>
<dbReference type="PRINTS" id="PR01755">
    <property type="entry name" value="SECFTRNLCASE"/>
</dbReference>
<keyword evidence="4" id="KW-1003">Cell membrane</keyword>
<dbReference type="Pfam" id="PF07549">
    <property type="entry name" value="Sec_GG"/>
    <property type="match status" value="1"/>
</dbReference>
<dbReference type="InterPro" id="IPR048634">
    <property type="entry name" value="SecD_SecF_C"/>
</dbReference>
<dbReference type="GO" id="GO:0015450">
    <property type="term" value="F:protein-transporting ATPase activity"/>
    <property type="evidence" value="ECO:0007669"/>
    <property type="project" value="InterPro"/>
</dbReference>
<comment type="subcellular location">
    <subcellularLocation>
        <location evidence="1">Cell membrane</location>
        <topology evidence="1">Multi-pass membrane protein</topology>
    </subcellularLocation>
</comment>
<feature type="transmembrane region" description="Helical" evidence="10">
    <location>
        <begin position="258"/>
        <end position="278"/>
    </location>
</feature>
<dbReference type="GO" id="GO:0006886">
    <property type="term" value="P:intracellular protein transport"/>
    <property type="evidence" value="ECO:0007669"/>
    <property type="project" value="InterPro"/>
</dbReference>
<protein>
    <recommendedName>
        <fullName evidence="2">Protein translocase subunit SecF</fullName>
    </recommendedName>
</protein>
<keyword evidence="3" id="KW-0813">Transport</keyword>
<keyword evidence="5 10" id="KW-0812">Transmembrane</keyword>
<keyword evidence="8" id="KW-0811">Translocation</keyword>
<evidence type="ECO:0000256" key="5">
    <source>
        <dbReference type="ARBA" id="ARBA00022692"/>
    </source>
</evidence>
<dbReference type="InterPro" id="IPR022645">
    <property type="entry name" value="SecD/SecF_bac"/>
</dbReference>
<name>A0A645ALE0_9ZZZZ</name>